<dbReference type="EC" id="3.5.2.17" evidence="5"/>
<organism evidence="9 10">
    <name type="scientific">Pegethrix bostrychoides GSE-TBD4-15B</name>
    <dbReference type="NCBI Taxonomy" id="2839662"/>
    <lineage>
        <taxon>Bacteria</taxon>
        <taxon>Bacillati</taxon>
        <taxon>Cyanobacteriota</taxon>
        <taxon>Cyanophyceae</taxon>
        <taxon>Oculatellales</taxon>
        <taxon>Oculatellaceae</taxon>
        <taxon>Pegethrix</taxon>
    </lineage>
</organism>
<evidence type="ECO:0000313" key="10">
    <source>
        <dbReference type="Proteomes" id="UP000707356"/>
    </source>
</evidence>
<evidence type="ECO:0000259" key="8">
    <source>
        <dbReference type="Pfam" id="PF00576"/>
    </source>
</evidence>
<dbReference type="Gene3D" id="2.60.40.180">
    <property type="entry name" value="Transthyretin/hydroxyisourate hydrolase domain"/>
    <property type="match status" value="1"/>
</dbReference>
<dbReference type="InterPro" id="IPR023416">
    <property type="entry name" value="Transthyretin/HIU_hydrolase_d"/>
</dbReference>
<comment type="function">
    <text evidence="2">Catalyzes the hydrolysis of 5-hydroxyisourate (HIU) to 2-oxo-4-hydroxy-4-carboxy-5-ureidoimidazoline (OHCU).</text>
</comment>
<dbReference type="PANTHER" id="PTHR10395">
    <property type="entry name" value="URICASE AND TRANSTHYRETIN-RELATED"/>
    <property type="match status" value="1"/>
</dbReference>
<comment type="subunit">
    <text evidence="4">Homotetramer.</text>
</comment>
<feature type="domain" description="Transthyretin/hydroxyisourate hydrolase" evidence="8">
    <location>
        <begin position="6"/>
        <end position="117"/>
    </location>
</feature>
<evidence type="ECO:0000256" key="3">
    <source>
        <dbReference type="ARBA" id="ARBA00009850"/>
    </source>
</evidence>
<dbReference type="Proteomes" id="UP000707356">
    <property type="component" value="Unassembled WGS sequence"/>
</dbReference>
<accession>A0A951P8Z6</accession>
<dbReference type="CDD" id="cd05822">
    <property type="entry name" value="TLP_HIUase"/>
    <property type="match status" value="1"/>
</dbReference>
<dbReference type="InterPro" id="IPR014306">
    <property type="entry name" value="Hydroxyisourate_hydrolase"/>
</dbReference>
<keyword evidence="7 9" id="KW-0378">Hydrolase</keyword>
<dbReference type="AlphaFoldDB" id="A0A951P8Z6"/>
<dbReference type="SUPFAM" id="SSF49472">
    <property type="entry name" value="Transthyretin (synonym: prealbumin)"/>
    <property type="match status" value="1"/>
</dbReference>
<proteinExistence type="inferred from homology"/>
<comment type="catalytic activity">
    <reaction evidence="1">
        <text>5-hydroxyisourate + H2O = 5-hydroxy-2-oxo-4-ureido-2,5-dihydro-1H-imidazole-5-carboxylate + H(+)</text>
        <dbReference type="Rhea" id="RHEA:23736"/>
        <dbReference type="ChEBI" id="CHEBI:15377"/>
        <dbReference type="ChEBI" id="CHEBI:15378"/>
        <dbReference type="ChEBI" id="CHEBI:18072"/>
        <dbReference type="ChEBI" id="CHEBI:58639"/>
        <dbReference type="EC" id="3.5.2.17"/>
    </reaction>
</comment>
<comment type="similarity">
    <text evidence="3">Belongs to the transthyretin family. 5-hydroxyisourate hydrolase subfamily.</text>
</comment>
<dbReference type="PANTHER" id="PTHR10395:SF7">
    <property type="entry name" value="5-HYDROXYISOURATE HYDROLASE"/>
    <property type="match status" value="1"/>
</dbReference>
<comment type="caution">
    <text evidence="9">The sequence shown here is derived from an EMBL/GenBank/DDBJ whole genome shotgun (WGS) entry which is preliminary data.</text>
</comment>
<sequence length="119" mass="12730">MMAGGISIHVMDVVKGCPAEGMQVEILALDNLSKQIAAGKLTAQGTLDHPIVQGTGITAGIYEAVFYIGDFYRQRGDAVPEPPFVDIVPFRFGVSDAAQHYHLPMKVSPWGLSLFRGGA</sequence>
<evidence type="ECO:0000256" key="7">
    <source>
        <dbReference type="ARBA" id="ARBA00022801"/>
    </source>
</evidence>
<name>A0A951P8Z6_9CYAN</name>
<evidence type="ECO:0000313" key="9">
    <source>
        <dbReference type="EMBL" id="MBW4465158.1"/>
    </source>
</evidence>
<dbReference type="EMBL" id="JAHHHV010000032">
    <property type="protein sequence ID" value="MBW4465158.1"/>
    <property type="molecule type" value="Genomic_DNA"/>
</dbReference>
<evidence type="ECO:0000256" key="1">
    <source>
        <dbReference type="ARBA" id="ARBA00001043"/>
    </source>
</evidence>
<dbReference type="Pfam" id="PF00576">
    <property type="entry name" value="Transthyretin"/>
    <property type="match status" value="1"/>
</dbReference>
<gene>
    <name evidence="9" type="ORF">KME07_06915</name>
</gene>
<dbReference type="GO" id="GO:0033971">
    <property type="term" value="F:hydroxyisourate hydrolase activity"/>
    <property type="evidence" value="ECO:0007669"/>
    <property type="project" value="UniProtKB-EC"/>
</dbReference>
<evidence type="ECO:0000256" key="5">
    <source>
        <dbReference type="ARBA" id="ARBA00012609"/>
    </source>
</evidence>
<protein>
    <recommendedName>
        <fullName evidence="5">hydroxyisourate hydrolase</fullName>
        <ecNumber evidence="5">3.5.2.17</ecNumber>
    </recommendedName>
</protein>
<evidence type="ECO:0000256" key="2">
    <source>
        <dbReference type="ARBA" id="ARBA00002704"/>
    </source>
</evidence>
<reference evidence="9" key="1">
    <citation type="submission" date="2021-05" db="EMBL/GenBank/DDBJ databases">
        <authorList>
            <person name="Pietrasiak N."/>
            <person name="Ward R."/>
            <person name="Stajich J.E."/>
            <person name="Kurbessoian T."/>
        </authorList>
    </citation>
    <scope>NUCLEOTIDE SEQUENCE</scope>
    <source>
        <strain evidence="9">GSE-TBD4-15B</strain>
    </source>
</reference>
<evidence type="ECO:0000256" key="4">
    <source>
        <dbReference type="ARBA" id="ARBA00011881"/>
    </source>
</evidence>
<evidence type="ECO:0000256" key="6">
    <source>
        <dbReference type="ARBA" id="ARBA00022631"/>
    </source>
</evidence>
<dbReference type="GO" id="GO:0006144">
    <property type="term" value="P:purine nucleobase metabolic process"/>
    <property type="evidence" value="ECO:0007669"/>
    <property type="project" value="UniProtKB-KW"/>
</dbReference>
<keyword evidence="6" id="KW-0659">Purine metabolism</keyword>
<dbReference type="InterPro" id="IPR036817">
    <property type="entry name" value="Transthyretin/HIU_hydrolase_sf"/>
</dbReference>
<reference evidence="9" key="2">
    <citation type="journal article" date="2022" name="Microbiol. Resour. Announc.">
        <title>Metagenome Sequencing to Explore Phylogenomics of Terrestrial Cyanobacteria.</title>
        <authorList>
            <person name="Ward R.D."/>
            <person name="Stajich J.E."/>
            <person name="Johansen J.R."/>
            <person name="Huntemann M."/>
            <person name="Clum A."/>
            <person name="Foster B."/>
            <person name="Foster B."/>
            <person name="Roux S."/>
            <person name="Palaniappan K."/>
            <person name="Varghese N."/>
            <person name="Mukherjee S."/>
            <person name="Reddy T.B.K."/>
            <person name="Daum C."/>
            <person name="Copeland A."/>
            <person name="Chen I.A."/>
            <person name="Ivanova N.N."/>
            <person name="Kyrpides N.C."/>
            <person name="Shapiro N."/>
            <person name="Eloe-Fadrosh E.A."/>
            <person name="Pietrasiak N."/>
        </authorList>
    </citation>
    <scope>NUCLEOTIDE SEQUENCE</scope>
    <source>
        <strain evidence="9">GSE-TBD4-15B</strain>
    </source>
</reference>